<reference key="1">
    <citation type="journal article" date="2011" name="Mol. Biol. Evol.">
        <title>Unity in variety -- the pan-genome of the Chlamydiae.</title>
        <authorList>
            <person name="Collingro A."/>
            <person name="Tischler P."/>
            <person name="Weinmaier T."/>
            <person name="Penz T."/>
            <person name="Heinz E."/>
            <person name="Brunham R.C."/>
            <person name="Read T.D."/>
            <person name="Bavoil P.M."/>
            <person name="Sachse K."/>
            <person name="Kahane S."/>
            <person name="Friedman M.G."/>
            <person name="Rattei T."/>
            <person name="Myers G.S.A."/>
            <person name="Horn M."/>
        </authorList>
    </citation>
    <scope>NUCLEOTIDE SEQUENCE</scope>
    <source>
        <strain>Z</strain>
    </source>
</reference>
<dbReference type="PRINTS" id="PR00789">
    <property type="entry name" value="OSIALOPTASE"/>
</dbReference>
<dbReference type="OrthoDB" id="9806197at2"/>
<dbReference type="GO" id="GO:0061711">
    <property type="term" value="F:tRNA N(6)-L-threonylcarbamoyladenine synthase activity"/>
    <property type="evidence" value="ECO:0007669"/>
    <property type="project" value="UniProtKB-EC"/>
</dbReference>
<dbReference type="NCBIfam" id="TIGR03723">
    <property type="entry name" value="T6A_TsaD_YgjD"/>
    <property type="match status" value="1"/>
</dbReference>
<keyword evidence="9" id="KW-0378">Hydrolase</keyword>
<evidence type="ECO:0000256" key="3">
    <source>
        <dbReference type="ARBA" id="ARBA00022723"/>
    </source>
</evidence>
<comment type="similarity">
    <text evidence="7">Belongs to the KAE1 / TsaD family.</text>
</comment>
<evidence type="ECO:0000256" key="4">
    <source>
        <dbReference type="ARBA" id="ARBA00023004"/>
    </source>
</evidence>
<dbReference type="FunFam" id="3.30.420.40:FF:000012">
    <property type="entry name" value="tRNA N6-adenosine threonylcarbamoyltransferase"/>
    <property type="match status" value="1"/>
</dbReference>
<feature type="binding site" evidence="7">
    <location>
        <position position="111"/>
    </location>
    <ligand>
        <name>Fe cation</name>
        <dbReference type="ChEBI" id="CHEBI:24875"/>
    </ligand>
</feature>
<dbReference type="GO" id="GO:0005506">
    <property type="term" value="F:iron ion binding"/>
    <property type="evidence" value="ECO:0007669"/>
    <property type="project" value="UniProtKB-UniRule"/>
</dbReference>
<evidence type="ECO:0000256" key="7">
    <source>
        <dbReference type="HAMAP-Rule" id="MF_01445"/>
    </source>
</evidence>
<comment type="caution">
    <text evidence="7">Lacks conserved residue(s) required for the propagation of feature annotation.</text>
</comment>
<dbReference type="NCBIfam" id="TIGR00329">
    <property type="entry name" value="gcp_kae1"/>
    <property type="match status" value="1"/>
</dbReference>
<dbReference type="STRING" id="331113.SNE_A09480"/>
<evidence type="ECO:0000256" key="5">
    <source>
        <dbReference type="ARBA" id="ARBA00023315"/>
    </source>
</evidence>
<feature type="binding site" evidence="7">
    <location>
        <position position="107"/>
    </location>
    <ligand>
        <name>Fe cation</name>
        <dbReference type="ChEBI" id="CHEBI:24875"/>
    </ligand>
</feature>
<keyword evidence="3 7" id="KW-0479">Metal-binding</keyword>
<dbReference type="SUPFAM" id="SSF53067">
    <property type="entry name" value="Actin-like ATPase domain"/>
    <property type="match status" value="1"/>
</dbReference>
<evidence type="ECO:0000256" key="1">
    <source>
        <dbReference type="ARBA" id="ARBA00022679"/>
    </source>
</evidence>
<dbReference type="HOGENOM" id="CLU_023208_0_2_0"/>
<dbReference type="GO" id="GO:0005737">
    <property type="term" value="C:cytoplasm"/>
    <property type="evidence" value="ECO:0007669"/>
    <property type="project" value="UniProtKB-SubCell"/>
</dbReference>
<dbReference type="RefSeq" id="WP_013943292.1">
    <property type="nucleotide sequence ID" value="NC_015713.1"/>
</dbReference>
<dbReference type="HAMAP" id="MF_01445">
    <property type="entry name" value="TsaD"/>
    <property type="match status" value="1"/>
</dbReference>
<keyword evidence="2 7" id="KW-0819">tRNA processing</keyword>
<proteinExistence type="inferred from homology"/>
<feature type="domain" description="Gcp-like" evidence="8">
    <location>
        <begin position="24"/>
        <end position="309"/>
    </location>
</feature>
<dbReference type="InterPro" id="IPR043129">
    <property type="entry name" value="ATPase_NBD"/>
</dbReference>
<evidence type="ECO:0000259" key="8">
    <source>
        <dbReference type="Pfam" id="PF00814"/>
    </source>
</evidence>
<gene>
    <name evidence="7" type="primary">tsaD</name>
    <name evidence="9" type="synonym">gcp</name>
    <name evidence="9" type="ordered locus">SNE_A09480</name>
</gene>
<dbReference type="eggNOG" id="COG0533">
    <property type="taxonomic scope" value="Bacteria"/>
</dbReference>
<dbReference type="AlphaFoldDB" id="F8L7S8"/>
<keyword evidence="5 7" id="KW-0012">Acyltransferase</keyword>
<comment type="function">
    <text evidence="7">Required for the formation of a threonylcarbamoyl group on adenosine at position 37 (t(6)A37) in tRNAs that read codons beginning with adenine. Is involved in the transfer of the threonylcarbamoyl moiety of threonylcarbamoyl-AMP (TC-AMP) to the N6 group of A37, together with TsaE and TsaB. TsaD likely plays a direct catalytic role in this reaction.</text>
</comment>
<dbReference type="Gene3D" id="3.30.420.40">
    <property type="match status" value="2"/>
</dbReference>
<keyword evidence="4 7" id="KW-0408">Iron</keyword>
<dbReference type="InterPro" id="IPR017861">
    <property type="entry name" value="KAE1/TsaD"/>
</dbReference>
<organism evidence="9 10">
    <name type="scientific">Simkania negevensis (strain ATCC VR-1471 / DSM 27360 / Z)</name>
    <dbReference type="NCBI Taxonomy" id="331113"/>
    <lineage>
        <taxon>Bacteria</taxon>
        <taxon>Pseudomonadati</taxon>
        <taxon>Chlamydiota</taxon>
        <taxon>Chlamydiia</taxon>
        <taxon>Parachlamydiales</taxon>
        <taxon>Simkaniaceae</taxon>
        <taxon>Simkania</taxon>
    </lineage>
</organism>
<accession>F8L7S8</accession>
<dbReference type="PANTHER" id="PTHR11735:SF6">
    <property type="entry name" value="TRNA N6-ADENOSINE THREONYLCARBAMOYLTRANSFERASE, MITOCHONDRIAL"/>
    <property type="match status" value="1"/>
</dbReference>
<reference evidence="9 10" key="2">
    <citation type="journal article" date="2011" name="Mol. Biol. Evol.">
        <title>Unity in variety--the pan-genome of the Chlamydiae.</title>
        <authorList>
            <person name="Collingro A."/>
            <person name="Tischler P."/>
            <person name="Weinmaier T."/>
            <person name="Penz T."/>
            <person name="Heinz E."/>
            <person name="Brunham R.C."/>
            <person name="Read T.D."/>
            <person name="Bavoil P.M."/>
            <person name="Sachse K."/>
            <person name="Kahane S."/>
            <person name="Friedman M.G."/>
            <person name="Rattei T."/>
            <person name="Myers G.S."/>
            <person name="Horn M."/>
        </authorList>
    </citation>
    <scope>NUCLEOTIDE SEQUENCE [LARGE SCALE GENOMIC DNA]</scope>
    <source>
        <strain evidence="10">ATCC VR-1471 / Z</strain>
    </source>
</reference>
<keyword evidence="1 7" id="KW-0808">Transferase</keyword>
<dbReference type="InterPro" id="IPR000905">
    <property type="entry name" value="Gcp-like_dom"/>
</dbReference>
<keyword evidence="7" id="KW-0963">Cytoplasm</keyword>
<evidence type="ECO:0000256" key="2">
    <source>
        <dbReference type="ARBA" id="ARBA00022694"/>
    </source>
</evidence>
<protein>
    <recommendedName>
        <fullName evidence="7">tRNA N6-adenosine threonylcarbamoyltransferase</fullName>
        <ecNumber evidence="7">2.3.1.234</ecNumber>
    </recommendedName>
    <alternativeName>
        <fullName evidence="7">N6-L-threonylcarbamoyladenine synthase</fullName>
        <shortName evidence="7">t(6)A synthase</shortName>
    </alternativeName>
    <alternativeName>
        <fullName evidence="7">t(6)A37 threonylcarbamoyladenosine biosynthesis protein TsaD</fullName>
    </alternativeName>
    <alternativeName>
        <fullName evidence="7">tRNA threonylcarbamoyladenosine biosynthesis protein TsaD</fullName>
    </alternativeName>
</protein>
<dbReference type="PANTHER" id="PTHR11735">
    <property type="entry name" value="TRNA N6-ADENOSINE THREONYLCARBAMOYLTRANSFERASE"/>
    <property type="match status" value="1"/>
</dbReference>
<evidence type="ECO:0000313" key="10">
    <source>
        <dbReference type="Proteomes" id="UP000000496"/>
    </source>
</evidence>
<dbReference type="KEGG" id="sng:SNE_A09480"/>
<feature type="binding site" evidence="7">
    <location>
        <position position="164"/>
    </location>
    <ligand>
        <name>substrate</name>
    </ligand>
</feature>
<dbReference type="Proteomes" id="UP000000496">
    <property type="component" value="Chromosome gsn.131"/>
</dbReference>
<comment type="catalytic activity">
    <reaction evidence="6 7">
        <text>L-threonylcarbamoyladenylate + adenosine(37) in tRNA = N(6)-L-threonylcarbamoyladenosine(37) in tRNA + AMP + H(+)</text>
        <dbReference type="Rhea" id="RHEA:37059"/>
        <dbReference type="Rhea" id="RHEA-COMP:10162"/>
        <dbReference type="Rhea" id="RHEA-COMP:10163"/>
        <dbReference type="ChEBI" id="CHEBI:15378"/>
        <dbReference type="ChEBI" id="CHEBI:73682"/>
        <dbReference type="ChEBI" id="CHEBI:74411"/>
        <dbReference type="ChEBI" id="CHEBI:74418"/>
        <dbReference type="ChEBI" id="CHEBI:456215"/>
        <dbReference type="EC" id="2.3.1.234"/>
    </reaction>
</comment>
<comment type="cofactor">
    <cofactor evidence="7">
        <name>Fe(2+)</name>
        <dbReference type="ChEBI" id="CHEBI:29033"/>
    </cofactor>
    <text evidence="7">Binds 1 Fe(2+) ion per subunit.</text>
</comment>
<dbReference type="Pfam" id="PF00814">
    <property type="entry name" value="TsaD"/>
    <property type="match status" value="1"/>
</dbReference>
<dbReference type="GO" id="GO:0002949">
    <property type="term" value="P:tRNA threonylcarbamoyladenosine modification"/>
    <property type="evidence" value="ECO:0007669"/>
    <property type="project" value="UniProtKB-UniRule"/>
</dbReference>
<feature type="binding site" evidence="7">
    <location>
        <begin position="131"/>
        <end position="135"/>
    </location>
    <ligand>
        <name>substrate</name>
    </ligand>
</feature>
<evidence type="ECO:0000313" key="9">
    <source>
        <dbReference type="EMBL" id="CCB88825.1"/>
    </source>
</evidence>
<dbReference type="EC" id="2.3.1.234" evidence="7"/>
<feature type="binding site" evidence="7">
    <location>
        <position position="303"/>
    </location>
    <ligand>
        <name>Fe cation</name>
        <dbReference type="ChEBI" id="CHEBI:24875"/>
    </ligand>
</feature>
<comment type="subcellular location">
    <subcellularLocation>
        <location evidence="7">Cytoplasm</location>
    </subcellularLocation>
</comment>
<dbReference type="InterPro" id="IPR022450">
    <property type="entry name" value="TsaD"/>
</dbReference>
<keyword evidence="10" id="KW-1185">Reference proteome</keyword>
<evidence type="ECO:0000256" key="6">
    <source>
        <dbReference type="ARBA" id="ARBA00048117"/>
    </source>
</evidence>
<dbReference type="EMBL" id="FR872582">
    <property type="protein sequence ID" value="CCB88825.1"/>
    <property type="molecule type" value="Genomic_DNA"/>
</dbReference>
<feature type="binding site" evidence="7">
    <location>
        <position position="181"/>
    </location>
    <ligand>
        <name>substrate</name>
    </ligand>
</feature>
<sequence length="340" mass="36261">MKILGIETSCDETAVAVVEEGKRILFHLIASQAEVHERYGGVFPEMASRQHIDRILPLVEKAIEEAGPVDAISVANGPGLMGSLLMGTTAAQTLAYSWDLPLIGVNHVDAHLYAAMMGEEAKMLFPALGVVVSGGHTFLAKISSVGSYTVLGTTVDDAVGEAFDKVATLLGLPYPGGPHIEKLAEAGDPSLYSFKGGVVKGRPLDFSFSGLKTNVLYTIKGKNGQRSSPDTISDEEKKHIAASFQQTALGDIVEKSLKAAQTFPCQAIYLGGGVTNSRALKNLFQEKNLEIPLFWPPRDLSLDNAAMIAGLAYHLYQSGALASPLDIKVFPKIDFKSALC</sequence>
<dbReference type="CDD" id="cd24133">
    <property type="entry name" value="ASKHA_NBD_TsaD_bac"/>
    <property type="match status" value="1"/>
</dbReference>
<feature type="binding site" evidence="7">
    <location>
        <position position="177"/>
    </location>
    <ligand>
        <name>substrate</name>
    </ligand>
</feature>
<dbReference type="GO" id="GO:0016787">
    <property type="term" value="F:hydrolase activity"/>
    <property type="evidence" value="ECO:0007669"/>
    <property type="project" value="UniProtKB-KW"/>
</dbReference>
<name>F8L7S8_SIMNZ</name>